<comment type="caution">
    <text evidence="1">The sequence shown here is derived from an EMBL/GenBank/DDBJ whole genome shotgun (WGS) entry which is preliminary data.</text>
</comment>
<evidence type="ECO:0008006" key="3">
    <source>
        <dbReference type="Google" id="ProtNLM"/>
    </source>
</evidence>
<proteinExistence type="predicted"/>
<dbReference type="OrthoDB" id="25131at2759"/>
<keyword evidence="2" id="KW-1185">Reference proteome</keyword>
<name>A0A0K9PBZ5_ZOSMR</name>
<dbReference type="AlphaFoldDB" id="A0A0K9PBZ5"/>
<dbReference type="PANTHER" id="PTHR31808:SF2">
    <property type="entry name" value="OS04G0596300 PROTEIN"/>
    <property type="match status" value="1"/>
</dbReference>
<sequence>MSLCGVVSRDVGRRPELRVFYHHRHPTTTASFLTPDGASRFASFKKCFLSIGLDAKRLRVFKVKTSETSDKSQSPIAPLQMESPIGQLLFQIMETHPHLLPSTIEEQLEKLQEERNLHGDEKTRALQDVLYRRILDVREKEKKKILEEIIYCAVVHKFLEKNISLIPVIVKTTDPSYPVDSWQDQEHKFVTIHSSDTLEMIRSHLSLTLGDRVDGPLTSIVQNSKVNIGKLYAASIMYGYFLKRADQRFQLERRMKILPRRANDDSNQGRIDNLKPNLFWDMASLVQIHPNGEEEEASGFGEEVGLRRYIMQLDPETLQRYATIRSKEVISVIEKQTQALFGRPDIKISDDGSVNISNDETIAISSNGLKMLILESVAFGSFLWDAEGYVESKYHFFSS</sequence>
<dbReference type="Pfam" id="PF05542">
    <property type="entry name" value="DUF760"/>
    <property type="match status" value="2"/>
</dbReference>
<dbReference type="EMBL" id="LFYR01000980">
    <property type="protein sequence ID" value="KMZ66494.1"/>
    <property type="molecule type" value="Genomic_DNA"/>
</dbReference>
<reference evidence="2" key="1">
    <citation type="journal article" date="2016" name="Nature">
        <title>The genome of the seagrass Zostera marina reveals angiosperm adaptation to the sea.</title>
        <authorList>
            <person name="Olsen J.L."/>
            <person name="Rouze P."/>
            <person name="Verhelst B."/>
            <person name="Lin Y.-C."/>
            <person name="Bayer T."/>
            <person name="Collen J."/>
            <person name="Dattolo E."/>
            <person name="De Paoli E."/>
            <person name="Dittami S."/>
            <person name="Maumus F."/>
            <person name="Michel G."/>
            <person name="Kersting A."/>
            <person name="Lauritano C."/>
            <person name="Lohaus R."/>
            <person name="Toepel M."/>
            <person name="Tonon T."/>
            <person name="Vanneste K."/>
            <person name="Amirebrahimi M."/>
            <person name="Brakel J."/>
            <person name="Bostroem C."/>
            <person name="Chovatia M."/>
            <person name="Grimwood J."/>
            <person name="Jenkins J.W."/>
            <person name="Jueterbock A."/>
            <person name="Mraz A."/>
            <person name="Stam W.T."/>
            <person name="Tice H."/>
            <person name="Bornberg-Bauer E."/>
            <person name="Green P.J."/>
            <person name="Pearson G.A."/>
            <person name="Procaccini G."/>
            <person name="Duarte C.M."/>
            <person name="Schmutz J."/>
            <person name="Reusch T.B.H."/>
            <person name="Van de Peer Y."/>
        </authorList>
    </citation>
    <scope>NUCLEOTIDE SEQUENCE [LARGE SCALE GENOMIC DNA]</scope>
    <source>
        <strain evidence="2">cv. Finnish</strain>
    </source>
</reference>
<dbReference type="PANTHER" id="PTHR31808">
    <property type="entry name" value="EXPRESSED PROTEIN"/>
    <property type="match status" value="1"/>
</dbReference>
<dbReference type="InterPro" id="IPR008479">
    <property type="entry name" value="DUF760"/>
</dbReference>
<evidence type="ECO:0000313" key="2">
    <source>
        <dbReference type="Proteomes" id="UP000036987"/>
    </source>
</evidence>
<evidence type="ECO:0000313" key="1">
    <source>
        <dbReference type="EMBL" id="KMZ66494.1"/>
    </source>
</evidence>
<organism evidence="1 2">
    <name type="scientific">Zostera marina</name>
    <name type="common">Eelgrass</name>
    <dbReference type="NCBI Taxonomy" id="29655"/>
    <lineage>
        <taxon>Eukaryota</taxon>
        <taxon>Viridiplantae</taxon>
        <taxon>Streptophyta</taxon>
        <taxon>Embryophyta</taxon>
        <taxon>Tracheophyta</taxon>
        <taxon>Spermatophyta</taxon>
        <taxon>Magnoliopsida</taxon>
        <taxon>Liliopsida</taxon>
        <taxon>Zosteraceae</taxon>
        <taxon>Zostera</taxon>
    </lineage>
</organism>
<dbReference type="Proteomes" id="UP000036987">
    <property type="component" value="Unassembled WGS sequence"/>
</dbReference>
<gene>
    <name evidence="1" type="ORF">ZOSMA_29G01570</name>
</gene>
<dbReference type="OMA" id="VENDISM"/>
<dbReference type="STRING" id="29655.A0A0K9PBZ5"/>
<accession>A0A0K9PBZ5</accession>
<dbReference type="InterPro" id="IPR038925">
    <property type="entry name" value="At3g17800-like"/>
</dbReference>
<protein>
    <recommendedName>
        <fullName evidence="3">UV-B-induced protein, chloroplastic</fullName>
    </recommendedName>
</protein>